<protein>
    <submittedName>
        <fullName evidence="1">Uncharacterized protein</fullName>
    </submittedName>
</protein>
<gene>
    <name evidence="1" type="ORF">CJ030_MR2G012891</name>
</gene>
<keyword evidence="2" id="KW-1185">Reference proteome</keyword>
<accession>A0A6A1WLR9</accession>
<dbReference type="OrthoDB" id="77878at2759"/>
<dbReference type="EMBL" id="RXIC02000020">
    <property type="protein sequence ID" value="KAB1223800.1"/>
    <property type="molecule type" value="Genomic_DNA"/>
</dbReference>
<reference evidence="1 2" key="1">
    <citation type="journal article" date="2019" name="Plant Biotechnol. J.">
        <title>The red bayberry genome and genetic basis of sex determination.</title>
        <authorList>
            <person name="Jia H.M."/>
            <person name="Jia H.J."/>
            <person name="Cai Q.L."/>
            <person name="Wang Y."/>
            <person name="Zhao H.B."/>
            <person name="Yang W.F."/>
            <person name="Wang G.Y."/>
            <person name="Li Y.H."/>
            <person name="Zhan D.L."/>
            <person name="Shen Y.T."/>
            <person name="Niu Q.F."/>
            <person name="Chang L."/>
            <person name="Qiu J."/>
            <person name="Zhao L."/>
            <person name="Xie H.B."/>
            <person name="Fu W.Y."/>
            <person name="Jin J."/>
            <person name="Li X.W."/>
            <person name="Jiao Y."/>
            <person name="Zhou C.C."/>
            <person name="Tu T."/>
            <person name="Chai C.Y."/>
            <person name="Gao J.L."/>
            <person name="Fan L.J."/>
            <person name="van de Weg E."/>
            <person name="Wang J.Y."/>
            <person name="Gao Z.S."/>
        </authorList>
    </citation>
    <scope>NUCLEOTIDE SEQUENCE [LARGE SCALE GENOMIC DNA]</scope>
    <source>
        <tissue evidence="1">Leaves</tissue>
    </source>
</reference>
<evidence type="ECO:0000313" key="2">
    <source>
        <dbReference type="Proteomes" id="UP000516437"/>
    </source>
</evidence>
<name>A0A6A1WLR9_9ROSI</name>
<evidence type="ECO:0000313" key="1">
    <source>
        <dbReference type="EMBL" id="KAB1223800.1"/>
    </source>
</evidence>
<comment type="caution">
    <text evidence="1">The sequence shown here is derived from an EMBL/GenBank/DDBJ whole genome shotgun (WGS) entry which is preliminary data.</text>
</comment>
<dbReference type="Proteomes" id="UP000516437">
    <property type="component" value="Chromosome 2"/>
</dbReference>
<sequence>MLQIQLHIGIVYLPCLLRLCIDIWHLPEPNAIDVLGTSDCSSAKSRTLVVLLGCYQFGGKAKEHIDLLVSHLADWLEEEHGKNLVFHT</sequence>
<proteinExistence type="predicted"/>
<organism evidence="1 2">
    <name type="scientific">Morella rubra</name>
    <name type="common">Chinese bayberry</name>
    <dbReference type="NCBI Taxonomy" id="262757"/>
    <lineage>
        <taxon>Eukaryota</taxon>
        <taxon>Viridiplantae</taxon>
        <taxon>Streptophyta</taxon>
        <taxon>Embryophyta</taxon>
        <taxon>Tracheophyta</taxon>
        <taxon>Spermatophyta</taxon>
        <taxon>Magnoliopsida</taxon>
        <taxon>eudicotyledons</taxon>
        <taxon>Gunneridae</taxon>
        <taxon>Pentapetalae</taxon>
        <taxon>rosids</taxon>
        <taxon>fabids</taxon>
        <taxon>Fagales</taxon>
        <taxon>Myricaceae</taxon>
        <taxon>Morella</taxon>
    </lineage>
</organism>
<dbReference type="AlphaFoldDB" id="A0A6A1WLR9"/>